<gene>
    <name evidence="2" type="ORF">H4R34_005342</name>
</gene>
<sequence length="380" mass="43447">QQSLSLVQYVISRHGGELFYCLRHDLNLPTARGTPTLVGLHTLLDGAHFEFRGMALSFLLYLRSKEMETNNAQLHFELTFPHLFQKYTFQELATPEFAKPWINVEFCVDDISPDTVKHSFAKLGLTSDVKHLADVIQGLFTMLNSPDLLDNFQTIVKQMSPKQQRNQGVTSTATTPATPDSAQHQRFRAFMHQFWFEVIGGGEVEQLRYYLFDMLTFDVIPSIIGQMLESGRSAEALMLARHISQMPDFTKVVKAYTHNAPNLFEFIVFYAAQRLLKGFEHLLPLAQSDGNVDVQFMYNCFEGYEPDSLWEVLADIFPLSPPPDGDLWQDENDSQCKPLLSKYMRSYFFDGTPYLFAYFHADEDTSDLLWSDTGLRQGGV</sequence>
<protein>
    <submittedName>
        <fullName evidence="2">Uncharacterized protein</fullName>
    </submittedName>
</protein>
<organism evidence="2 3">
    <name type="scientific">Dimargaris verticillata</name>
    <dbReference type="NCBI Taxonomy" id="2761393"/>
    <lineage>
        <taxon>Eukaryota</taxon>
        <taxon>Fungi</taxon>
        <taxon>Fungi incertae sedis</taxon>
        <taxon>Zoopagomycota</taxon>
        <taxon>Kickxellomycotina</taxon>
        <taxon>Dimargaritomycetes</taxon>
        <taxon>Dimargaritales</taxon>
        <taxon>Dimargaritaceae</taxon>
        <taxon>Dimargaris</taxon>
    </lineage>
</organism>
<dbReference type="OrthoDB" id="10400005at2759"/>
<feature type="region of interest" description="Disordered" evidence="1">
    <location>
        <begin position="160"/>
        <end position="180"/>
    </location>
</feature>
<name>A0A9W8E785_9FUNG</name>
<reference evidence="2" key="1">
    <citation type="submission" date="2022-07" db="EMBL/GenBank/DDBJ databases">
        <title>Phylogenomic reconstructions and comparative analyses of Kickxellomycotina fungi.</title>
        <authorList>
            <person name="Reynolds N.K."/>
            <person name="Stajich J.E."/>
            <person name="Barry K."/>
            <person name="Grigoriev I.V."/>
            <person name="Crous P."/>
            <person name="Smith M.E."/>
        </authorList>
    </citation>
    <scope>NUCLEOTIDE SEQUENCE</scope>
    <source>
        <strain evidence="2">RSA 567</strain>
    </source>
</reference>
<dbReference type="AlphaFoldDB" id="A0A9W8E785"/>
<evidence type="ECO:0000313" key="3">
    <source>
        <dbReference type="Proteomes" id="UP001151582"/>
    </source>
</evidence>
<feature type="compositionally biased region" description="Low complexity" evidence="1">
    <location>
        <begin position="170"/>
        <end position="180"/>
    </location>
</feature>
<comment type="caution">
    <text evidence="2">The sequence shown here is derived from an EMBL/GenBank/DDBJ whole genome shotgun (WGS) entry which is preliminary data.</text>
</comment>
<dbReference type="EMBL" id="JANBQB010001001">
    <property type="protein sequence ID" value="KAJ1972641.1"/>
    <property type="molecule type" value="Genomic_DNA"/>
</dbReference>
<evidence type="ECO:0000313" key="2">
    <source>
        <dbReference type="EMBL" id="KAJ1972641.1"/>
    </source>
</evidence>
<evidence type="ECO:0000256" key="1">
    <source>
        <dbReference type="SAM" id="MobiDB-lite"/>
    </source>
</evidence>
<feature type="compositionally biased region" description="Polar residues" evidence="1">
    <location>
        <begin position="160"/>
        <end position="169"/>
    </location>
</feature>
<feature type="non-terminal residue" evidence="2">
    <location>
        <position position="1"/>
    </location>
</feature>
<accession>A0A9W8E785</accession>
<proteinExistence type="predicted"/>
<keyword evidence="3" id="KW-1185">Reference proteome</keyword>
<dbReference type="Proteomes" id="UP001151582">
    <property type="component" value="Unassembled WGS sequence"/>
</dbReference>